<keyword evidence="1" id="KW-0732">Signal</keyword>
<dbReference type="EMBL" id="MVHT01000063">
    <property type="protein sequence ID" value="ORA98686.1"/>
    <property type="molecule type" value="Genomic_DNA"/>
</dbReference>
<proteinExistence type="predicted"/>
<comment type="caution">
    <text evidence="2">The sequence shown here is derived from an EMBL/GenBank/DDBJ whole genome shotgun (WGS) entry which is preliminary data.</text>
</comment>
<dbReference type="RefSeq" id="WP_069417506.1">
    <property type="nucleotide sequence ID" value="NZ_CBCRZH010000061.1"/>
</dbReference>
<accession>A0A1E3SL35</accession>
<protein>
    <recommendedName>
        <fullName evidence="4">DUF306 domain-containing protein</fullName>
    </recommendedName>
</protein>
<reference evidence="2 3" key="1">
    <citation type="submission" date="2017-02" db="EMBL/GenBank/DDBJ databases">
        <title>The new phylogeny of genus Mycobacterium.</title>
        <authorList>
            <person name="Tortoli E."/>
            <person name="Trovato A."/>
            <person name="Cirillo D.M."/>
        </authorList>
    </citation>
    <scope>NUCLEOTIDE SEQUENCE [LARGE SCALE GENOMIC DNA]</scope>
    <source>
        <strain evidence="2 3">DSM 44049</strain>
    </source>
</reference>
<gene>
    <name evidence="2" type="ORF">BST27_20475</name>
</gene>
<evidence type="ECO:0008006" key="4">
    <source>
        <dbReference type="Google" id="ProtNLM"/>
    </source>
</evidence>
<organism evidence="2 3">
    <name type="scientific">Mycobacterium intermedium</name>
    <dbReference type="NCBI Taxonomy" id="28445"/>
    <lineage>
        <taxon>Bacteria</taxon>
        <taxon>Bacillati</taxon>
        <taxon>Actinomycetota</taxon>
        <taxon>Actinomycetes</taxon>
        <taxon>Mycobacteriales</taxon>
        <taxon>Mycobacteriaceae</taxon>
        <taxon>Mycobacterium</taxon>
        <taxon>Mycobacterium simiae complex</taxon>
    </lineage>
</organism>
<feature type="chain" id="PRO_5014268055" description="DUF306 domain-containing protein" evidence="1">
    <location>
        <begin position="36"/>
        <end position="146"/>
    </location>
</feature>
<evidence type="ECO:0000313" key="2">
    <source>
        <dbReference type="EMBL" id="ORA98686.1"/>
    </source>
</evidence>
<name>A0A1E3SL35_MYCIE</name>
<sequence>MNHRSCGACHYLFGHIIALVLAAALLLSSSPGALASPEKDPVLGDWNVKYGAPATVTMTLEGDVYTETAKTPVRVTGSSCDLPSGTVIAKFKSTGAGTYAGQHGLWSTRDCSFASWTDTTFNLSSDGTTLTAKLGQGYETTTFTKT</sequence>
<dbReference type="AlphaFoldDB" id="A0A1E3SL35"/>
<keyword evidence="3" id="KW-1185">Reference proteome</keyword>
<evidence type="ECO:0000256" key="1">
    <source>
        <dbReference type="SAM" id="SignalP"/>
    </source>
</evidence>
<dbReference type="Proteomes" id="UP000192739">
    <property type="component" value="Unassembled WGS sequence"/>
</dbReference>
<feature type="signal peptide" evidence="1">
    <location>
        <begin position="1"/>
        <end position="35"/>
    </location>
</feature>
<evidence type="ECO:0000313" key="3">
    <source>
        <dbReference type="Proteomes" id="UP000192739"/>
    </source>
</evidence>